<name>A0ABS1H5B4_9BACL</name>
<dbReference type="Proteomes" id="UP000618943">
    <property type="component" value="Unassembled WGS sequence"/>
</dbReference>
<reference evidence="2 3" key="1">
    <citation type="submission" date="2020-12" db="EMBL/GenBank/DDBJ databases">
        <title>YIM B01967 draft genome.</title>
        <authorList>
            <person name="Yan X."/>
        </authorList>
    </citation>
    <scope>NUCLEOTIDE SEQUENCE [LARGE SCALE GENOMIC DNA]</scope>
    <source>
        <strain evidence="2 3">YIM B01967</strain>
    </source>
</reference>
<accession>A0ABS1H5B4</accession>
<organism evidence="2 3">
    <name type="scientific">Viridibacillus soli</name>
    <dbReference type="NCBI Taxonomy" id="2798301"/>
    <lineage>
        <taxon>Bacteria</taxon>
        <taxon>Bacillati</taxon>
        <taxon>Bacillota</taxon>
        <taxon>Bacilli</taxon>
        <taxon>Bacillales</taxon>
        <taxon>Caryophanaceae</taxon>
        <taxon>Viridibacillus</taxon>
    </lineage>
</organism>
<keyword evidence="3" id="KW-1185">Reference proteome</keyword>
<dbReference type="PANTHER" id="PTHR41786">
    <property type="entry name" value="MOTILITY ACCESSORY FACTOR MAF"/>
    <property type="match status" value="1"/>
</dbReference>
<gene>
    <name evidence="2" type="ORF">JFL43_06875</name>
</gene>
<protein>
    <submittedName>
        <fullName evidence="2">Motility associated factor glycosyltransferase family protein</fullName>
    </submittedName>
</protein>
<dbReference type="PANTHER" id="PTHR41786:SF1">
    <property type="entry name" value="6-HYDROXYMETHYLPTERIN DIPHOSPHOKINASE MPTE-LIKE DOMAIN-CONTAINING PROTEIN"/>
    <property type="match status" value="1"/>
</dbReference>
<evidence type="ECO:0000313" key="2">
    <source>
        <dbReference type="EMBL" id="MBK3494580.1"/>
    </source>
</evidence>
<comment type="caution">
    <text evidence="2">The sequence shown here is derived from an EMBL/GenBank/DDBJ whole genome shotgun (WGS) entry which is preliminary data.</text>
</comment>
<sequence>MQMERRSTASGFDTLVVNGYQIHNDTNPVMDAKKYANEHFKVNTVHILFGNGLGYYAEAFKSLMSTSKEYLIVLEPLELKERLEVPDVAYYYGTDVKDLDTLLRQTITKADNLRIVIAPNYEHIFADYYEEAVKIIRQFVEVKKSDISTIRSFSTEWMTNYISNMQYTADDAPIDHLYKRYNCPMVIASGGPSLTKQLPQLKKIRNHIILIAAGSTINTLLHHDIVPDYVVSIDGSEANFNHFKERYFENTTLLYNLVHHPHIRKQFKSGYYFKDIFLHEAEAHFQKYVQEPVSTIAGGASVATFALSIARFLSDGPVAVIGQDLAYTNMLSHAESNKGQYTITDEHKASRRMFTAEGYYGDEVLTDPPFFMMKESFEAIVPNFGVPIYNCTEGGIFIHHMTNIPFTEFLEKHIKTSPVQQALPDKKPTVVASYNLVTEAELKAHNLLLRLLSDNLILIRKNKYQIVLDNKTLRKLGKNEEKVHELLPKSPVSLVVNSINFDVETMFPKMPNETEVEFFTRENIANIVMLEKLIFATNKSKDAVKELSNQLTVKS</sequence>
<dbReference type="EMBL" id="JAEOAH010000006">
    <property type="protein sequence ID" value="MBK3494580.1"/>
    <property type="molecule type" value="Genomic_DNA"/>
</dbReference>
<dbReference type="RefSeq" id="WP_200748419.1">
    <property type="nucleotide sequence ID" value="NZ_JAEOAH010000006.1"/>
</dbReference>
<dbReference type="Pfam" id="PF01973">
    <property type="entry name" value="MptE-like"/>
    <property type="match status" value="1"/>
</dbReference>
<feature type="domain" description="6-hydroxymethylpterin diphosphokinase MptE-like" evidence="1">
    <location>
        <begin position="160"/>
        <end position="329"/>
    </location>
</feature>
<proteinExistence type="predicted"/>
<dbReference type="InterPro" id="IPR002826">
    <property type="entry name" value="MptE-like"/>
</dbReference>
<evidence type="ECO:0000313" key="3">
    <source>
        <dbReference type="Proteomes" id="UP000618943"/>
    </source>
</evidence>
<evidence type="ECO:0000259" key="1">
    <source>
        <dbReference type="Pfam" id="PF01973"/>
    </source>
</evidence>